<keyword evidence="2 6" id="KW-0805">Transcription regulation</keyword>
<proteinExistence type="inferred from homology"/>
<dbReference type="InterPro" id="IPR000943">
    <property type="entry name" value="RNA_pol_sigma70"/>
</dbReference>
<dbReference type="InterPro" id="IPR007624">
    <property type="entry name" value="RNA_pol_sigma70_r3"/>
</dbReference>
<dbReference type="Gene3D" id="1.10.10.10">
    <property type="entry name" value="Winged helix-like DNA-binding domain superfamily/Winged helix DNA-binding domain"/>
    <property type="match status" value="2"/>
</dbReference>
<dbReference type="PANTHER" id="PTHR30603:SF60">
    <property type="entry name" value="RNA POLYMERASE SIGMA FACTOR RPOD"/>
    <property type="match status" value="1"/>
</dbReference>
<dbReference type="EMBL" id="JAUHMF010000002">
    <property type="protein sequence ID" value="MDT8898853.1"/>
    <property type="molecule type" value="Genomic_DNA"/>
</dbReference>
<sequence length="545" mass="62240">MPRTKKASPESENKITKAKGTRKSAAGTPSPRHIAPRDESDLPETLAEGEEEGLTAELEEPVAAPSSEDWSDLALEDPLEILEDPALAAELSEDPVRLYLREIGQISLLDADSEFRLAACIEADRRLDALQKHIDSRGNGNGRYKALFLAVCEDLLTSWERVKQDAARLEHTAPPDLQLVLAEARLLRQTWQSKSPSYVRSYMDSGPWGHDTFWDGLVRNVFNLFLDLYLLPEAAAQALTQWTETELELPELAFFTPYLNDEEALRKEREDIHQHAEEANNVLIRANLRLVVSIAKRYLGRGVSFLDLIQEGNLGLLRAVAKFDPTRGYKFSTYATWWIRQSISRYIAEQARTIRIPVHLFEAITRLLRVQRSLMQQLGREPTYEELALESGLLSEEDVQAILLARSRNQPLDPELQRRWEAATAKVQRILQSAEEPVSLERPVGDEESSQLGDFIEDEEALEPMDAAAREMLRQQVQNALGALTERERQVLELRFGLIDGKDHTLEEVSRYFNVTRERIRQIEAKALRKLRHPTRSRHLREYLT</sequence>
<name>A0ABU3NPT0_9CHLR</name>
<dbReference type="InterPro" id="IPR007627">
    <property type="entry name" value="RNA_pol_sigma70_r2"/>
</dbReference>
<dbReference type="Pfam" id="PF04545">
    <property type="entry name" value="Sigma70_r4"/>
    <property type="match status" value="1"/>
</dbReference>
<dbReference type="PANTHER" id="PTHR30603">
    <property type="entry name" value="RNA POLYMERASE SIGMA FACTOR RPO"/>
    <property type="match status" value="1"/>
</dbReference>
<dbReference type="Pfam" id="PF04539">
    <property type="entry name" value="Sigma70_r3"/>
    <property type="match status" value="2"/>
</dbReference>
<keyword evidence="4 6" id="KW-0238">DNA-binding</keyword>
<evidence type="ECO:0000259" key="8">
    <source>
        <dbReference type="PROSITE" id="PS00715"/>
    </source>
</evidence>
<comment type="caution">
    <text evidence="10">The sequence shown here is derived from an EMBL/GenBank/DDBJ whole genome shotgun (WGS) entry which is preliminary data.</text>
</comment>
<evidence type="ECO:0000313" key="10">
    <source>
        <dbReference type="EMBL" id="MDT8898853.1"/>
    </source>
</evidence>
<dbReference type="InterPro" id="IPR009042">
    <property type="entry name" value="RNA_pol_sigma70_r1_2"/>
</dbReference>
<evidence type="ECO:0000256" key="5">
    <source>
        <dbReference type="ARBA" id="ARBA00023163"/>
    </source>
</evidence>
<keyword evidence="11" id="KW-1185">Reference proteome</keyword>
<dbReference type="CDD" id="cd06171">
    <property type="entry name" value="Sigma70_r4"/>
    <property type="match status" value="1"/>
</dbReference>
<dbReference type="SUPFAM" id="SSF88659">
    <property type="entry name" value="Sigma3 and sigma4 domains of RNA polymerase sigma factors"/>
    <property type="match status" value="2"/>
</dbReference>
<dbReference type="InterPro" id="IPR014284">
    <property type="entry name" value="RNA_pol_sigma-70_dom"/>
</dbReference>
<gene>
    <name evidence="10" type="ORF">QYE77_11325</name>
</gene>
<evidence type="ECO:0000256" key="3">
    <source>
        <dbReference type="ARBA" id="ARBA00023082"/>
    </source>
</evidence>
<accession>A0ABU3NPT0</accession>
<dbReference type="PRINTS" id="PR00046">
    <property type="entry name" value="SIGMA70FCT"/>
</dbReference>
<dbReference type="RefSeq" id="WP_315625516.1">
    <property type="nucleotide sequence ID" value="NZ_JAUHMF010000002.1"/>
</dbReference>
<evidence type="ECO:0000256" key="2">
    <source>
        <dbReference type="ARBA" id="ARBA00023015"/>
    </source>
</evidence>
<comment type="function">
    <text evidence="6">Sigma factors are initiation factors that promote the attachment of RNA polymerase to specific initiation sites and are then released.</text>
</comment>
<dbReference type="Pfam" id="PF00140">
    <property type="entry name" value="Sigma70_r1_2"/>
    <property type="match status" value="1"/>
</dbReference>
<dbReference type="PROSITE" id="PS00715">
    <property type="entry name" value="SIGMA70_1"/>
    <property type="match status" value="1"/>
</dbReference>
<feature type="domain" description="RNA polymerase sigma-70" evidence="9">
    <location>
        <begin position="505"/>
        <end position="531"/>
    </location>
</feature>
<feature type="compositionally biased region" description="Acidic residues" evidence="7">
    <location>
        <begin position="47"/>
        <end position="60"/>
    </location>
</feature>
<dbReference type="InterPro" id="IPR050239">
    <property type="entry name" value="Sigma-70_RNA_pol_init_factors"/>
</dbReference>
<dbReference type="InterPro" id="IPR013325">
    <property type="entry name" value="RNA_pol_sigma_r2"/>
</dbReference>
<keyword evidence="3 6" id="KW-0731">Sigma factor</keyword>
<dbReference type="Pfam" id="PF04542">
    <property type="entry name" value="Sigma70_r2"/>
    <property type="match status" value="1"/>
</dbReference>
<evidence type="ECO:0000313" key="11">
    <source>
        <dbReference type="Proteomes" id="UP001254165"/>
    </source>
</evidence>
<dbReference type="SUPFAM" id="SSF88946">
    <property type="entry name" value="Sigma2 domain of RNA polymerase sigma factors"/>
    <property type="match status" value="1"/>
</dbReference>
<evidence type="ECO:0000256" key="7">
    <source>
        <dbReference type="SAM" id="MobiDB-lite"/>
    </source>
</evidence>
<reference evidence="10 11" key="1">
    <citation type="submission" date="2023-07" db="EMBL/GenBank/DDBJ databases">
        <title>Novel species of Thermanaerothrix with wide hydrolytic capabilities.</title>
        <authorList>
            <person name="Zayulina K.S."/>
            <person name="Podosokorskaya O.A."/>
            <person name="Elcheninov A.G."/>
        </authorList>
    </citation>
    <scope>NUCLEOTIDE SEQUENCE [LARGE SCALE GENOMIC DNA]</scope>
    <source>
        <strain evidence="10 11">4228-RoL</strain>
    </source>
</reference>
<dbReference type="NCBIfam" id="TIGR02937">
    <property type="entry name" value="sigma70-ECF"/>
    <property type="match status" value="1"/>
</dbReference>
<dbReference type="Gene3D" id="1.10.601.10">
    <property type="entry name" value="RNA Polymerase Primary Sigma Factor"/>
    <property type="match status" value="2"/>
</dbReference>
<evidence type="ECO:0000256" key="6">
    <source>
        <dbReference type="RuleBase" id="RU362124"/>
    </source>
</evidence>
<dbReference type="InterPro" id="IPR013324">
    <property type="entry name" value="RNA_pol_sigma_r3/r4-like"/>
</dbReference>
<evidence type="ECO:0000256" key="1">
    <source>
        <dbReference type="ARBA" id="ARBA00007788"/>
    </source>
</evidence>
<evidence type="ECO:0000259" key="9">
    <source>
        <dbReference type="PROSITE" id="PS00716"/>
    </source>
</evidence>
<dbReference type="InterPro" id="IPR007630">
    <property type="entry name" value="RNA_pol_sigma70_r4"/>
</dbReference>
<organism evidence="10 11">
    <name type="scientific">Thermanaerothrix solaris</name>
    <dbReference type="NCBI Taxonomy" id="3058434"/>
    <lineage>
        <taxon>Bacteria</taxon>
        <taxon>Bacillati</taxon>
        <taxon>Chloroflexota</taxon>
        <taxon>Anaerolineae</taxon>
        <taxon>Anaerolineales</taxon>
        <taxon>Anaerolineaceae</taxon>
        <taxon>Thermanaerothrix</taxon>
    </lineage>
</organism>
<feature type="region of interest" description="Disordered" evidence="7">
    <location>
        <begin position="1"/>
        <end position="69"/>
    </location>
</feature>
<dbReference type="Proteomes" id="UP001254165">
    <property type="component" value="Unassembled WGS sequence"/>
</dbReference>
<protein>
    <recommendedName>
        <fullName evidence="6">RNA polymerase sigma factor</fullName>
    </recommendedName>
</protein>
<dbReference type="PROSITE" id="PS00716">
    <property type="entry name" value="SIGMA70_2"/>
    <property type="match status" value="1"/>
</dbReference>
<keyword evidence="5 6" id="KW-0804">Transcription</keyword>
<comment type="similarity">
    <text evidence="1 6">Belongs to the sigma-70 factor family.</text>
</comment>
<evidence type="ECO:0000256" key="4">
    <source>
        <dbReference type="ARBA" id="ARBA00023125"/>
    </source>
</evidence>
<dbReference type="InterPro" id="IPR036388">
    <property type="entry name" value="WH-like_DNA-bd_sf"/>
</dbReference>
<feature type="domain" description="RNA polymerase sigma-70" evidence="8">
    <location>
        <begin position="307"/>
        <end position="320"/>
    </location>
</feature>